<dbReference type="Pfam" id="PF02810">
    <property type="entry name" value="SEC-C"/>
    <property type="match status" value="1"/>
</dbReference>
<gene>
    <name evidence="1" type="ORF">HA49_05390</name>
</gene>
<dbReference type="eggNOG" id="COG3012">
    <property type="taxonomic scope" value="Bacteria"/>
</dbReference>
<dbReference type="EMBL" id="JPKR02000004">
    <property type="protein sequence ID" value="KGD74753.1"/>
    <property type="molecule type" value="Genomic_DNA"/>
</dbReference>
<sequence length="223" mass="25507">MTQGPLTEKELEWLDDIFMKYGDEDSVLDVSGLDGLLTAILSGPVMVEPERWLVEVWGGALKVPHWSSEREMERFMTLTFQHMDDIDQRLTDYPDQFEPLFGTREVEGQEFTIVEEWCFGYLRGVALGQWPALPENLQLSLDAIALHGREENFDKLDQLSPDEFDTSIDAIRPTALALHHYWFDLRTDEVAVVNQPFIAEIKAGRNDPCPCGSGKKFKQCCLH</sequence>
<evidence type="ECO:0000313" key="2">
    <source>
        <dbReference type="Proteomes" id="UP000029577"/>
    </source>
</evidence>
<dbReference type="PANTHER" id="PTHR33747:SF9">
    <property type="entry name" value="METAL-BINDING PROTEIN"/>
    <property type="match status" value="1"/>
</dbReference>
<protein>
    <recommendedName>
        <fullName evidence="3">YecA family protein</fullName>
    </recommendedName>
</protein>
<dbReference type="SUPFAM" id="SSF101327">
    <property type="entry name" value="YgfB-like"/>
    <property type="match status" value="1"/>
</dbReference>
<dbReference type="InterPro" id="IPR011978">
    <property type="entry name" value="YgfB-like"/>
</dbReference>
<dbReference type="eggNOG" id="COG3318">
    <property type="taxonomic scope" value="Bacteria"/>
</dbReference>
<dbReference type="OrthoDB" id="570299at2"/>
<proteinExistence type="predicted"/>
<dbReference type="Gene3D" id="1.20.120.740">
    <property type="entry name" value="YgfB uncharacterised protein family UPF0149, PF03695"/>
    <property type="match status" value="1"/>
</dbReference>
<dbReference type="AlphaFoldDB" id="A0A095UJY7"/>
<name>A0A095UJY7_9GAMM</name>
<organism evidence="1 2">
    <name type="scientific">Tatumella morbirosei</name>
    <dbReference type="NCBI Taxonomy" id="642227"/>
    <lineage>
        <taxon>Bacteria</taxon>
        <taxon>Pseudomonadati</taxon>
        <taxon>Pseudomonadota</taxon>
        <taxon>Gammaproteobacteria</taxon>
        <taxon>Enterobacterales</taxon>
        <taxon>Erwiniaceae</taxon>
        <taxon>Tatumella</taxon>
    </lineage>
</organism>
<evidence type="ECO:0008006" key="3">
    <source>
        <dbReference type="Google" id="ProtNLM"/>
    </source>
</evidence>
<dbReference type="InterPro" id="IPR036255">
    <property type="entry name" value="YgfB-like_sf"/>
</dbReference>
<evidence type="ECO:0000313" key="1">
    <source>
        <dbReference type="EMBL" id="KGD74753.1"/>
    </source>
</evidence>
<dbReference type="Pfam" id="PF03695">
    <property type="entry name" value="UPF0149"/>
    <property type="match status" value="1"/>
</dbReference>
<dbReference type="STRING" id="642227.HA49_05390"/>
<dbReference type="InterPro" id="IPR004027">
    <property type="entry name" value="SEC_C_motif"/>
</dbReference>
<accession>A0A095UJY7</accession>
<dbReference type="PANTHER" id="PTHR33747">
    <property type="entry name" value="UPF0225 PROTEIN SCO1677"/>
    <property type="match status" value="1"/>
</dbReference>
<dbReference type="SUPFAM" id="SSF103642">
    <property type="entry name" value="Sec-C motif"/>
    <property type="match status" value="1"/>
</dbReference>
<dbReference type="Gene3D" id="3.10.450.50">
    <property type="match status" value="1"/>
</dbReference>
<comment type="caution">
    <text evidence="1">The sequence shown here is derived from an EMBL/GenBank/DDBJ whole genome shotgun (WGS) entry which is preliminary data.</text>
</comment>
<dbReference type="NCBIfam" id="NF007704">
    <property type="entry name" value="PRK10396.1"/>
    <property type="match status" value="1"/>
</dbReference>
<dbReference type="Proteomes" id="UP000029577">
    <property type="component" value="Unassembled WGS sequence"/>
</dbReference>
<keyword evidence="2" id="KW-1185">Reference proteome</keyword>
<dbReference type="RefSeq" id="WP_038017584.1">
    <property type="nucleotide sequence ID" value="NZ_JPKR02000004.1"/>
</dbReference>
<reference evidence="1" key="1">
    <citation type="submission" date="2014-12" db="EMBL/GenBank/DDBJ databases">
        <title>The draft genome of the Tatumella morbirosei type strain, LMG23360T isolated from pineapple rot.</title>
        <authorList>
            <person name="Smits T.H."/>
            <person name="Palmer M."/>
            <person name="Venter S.N."/>
            <person name="Duffy B."/>
            <person name="Steenkamp E.T."/>
            <person name="Chan W.Y."/>
            <person name="Coutinho T.A."/>
            <person name="Coetzee M.P."/>
            <person name="De Maayer P."/>
        </authorList>
    </citation>
    <scope>NUCLEOTIDE SEQUENCE [LARGE SCALE GENOMIC DNA]</scope>
    <source>
        <strain evidence="1">LMG 23360</strain>
    </source>
</reference>
<dbReference type="NCBIfam" id="TIGR02292">
    <property type="entry name" value="ygfB_yecA"/>
    <property type="match status" value="1"/>
</dbReference>